<evidence type="ECO:0000313" key="2">
    <source>
        <dbReference type="Proteomes" id="UP000821865"/>
    </source>
</evidence>
<evidence type="ECO:0000313" key="1">
    <source>
        <dbReference type="EMBL" id="KAH7974521.1"/>
    </source>
</evidence>
<name>A0ACB8DQ89_DERSI</name>
<organism evidence="1 2">
    <name type="scientific">Dermacentor silvarum</name>
    <name type="common">Tick</name>
    <dbReference type="NCBI Taxonomy" id="543639"/>
    <lineage>
        <taxon>Eukaryota</taxon>
        <taxon>Metazoa</taxon>
        <taxon>Ecdysozoa</taxon>
        <taxon>Arthropoda</taxon>
        <taxon>Chelicerata</taxon>
        <taxon>Arachnida</taxon>
        <taxon>Acari</taxon>
        <taxon>Parasitiformes</taxon>
        <taxon>Ixodida</taxon>
        <taxon>Ixodoidea</taxon>
        <taxon>Ixodidae</taxon>
        <taxon>Rhipicephalinae</taxon>
        <taxon>Dermacentor</taxon>
    </lineage>
</organism>
<dbReference type="Proteomes" id="UP000821865">
    <property type="component" value="Chromosome 10"/>
</dbReference>
<accession>A0ACB8DQ89</accession>
<keyword evidence="2" id="KW-1185">Reference proteome</keyword>
<sequence>MSKANVFSEAMELISARRKSSKKLVTIGLATSTESSRTKDGIQPDAVTLLDSSMLRNTVAPSEESNQQPATSSTNIPCHAAYPTTAPRPPLDLDRILGSGLFQWIIVAFAHLSSALVVMHHMSMQTFLLPVAHWCRPPSEVNVSANRWKAENIPRRSDGTYSQCTMYAPEAAEVNGTRVEVACVEWQFDLLPGETTIVSEWSLVCDRAWYVSVAFVYNRVGVVISVLFFGQISDKVGRLPAVYVCTVLTVASAGGAMLARTFVNFVAARILLASSLSVLELAMLVILFENSGDKHREGYICLAMAGTVVASILARLLTLPPRNYKALEVVTFSLTMTLAPVLCLLGESISWLLVSNNVEQAEKAIRRAAAWNNHQVNEEGLFLTVSTFHTPVVTAENELPHVSDQQGSVEANSYALLDLVHHFAVLVRYGPEWAV</sequence>
<reference evidence="1" key="1">
    <citation type="submission" date="2020-05" db="EMBL/GenBank/DDBJ databases">
        <title>Large-scale comparative analyses of tick genomes elucidate their genetic diversity and vector capacities.</title>
        <authorList>
            <person name="Jia N."/>
            <person name="Wang J."/>
            <person name="Shi W."/>
            <person name="Du L."/>
            <person name="Sun Y."/>
            <person name="Zhan W."/>
            <person name="Jiang J."/>
            <person name="Wang Q."/>
            <person name="Zhang B."/>
            <person name="Ji P."/>
            <person name="Sakyi L.B."/>
            <person name="Cui X."/>
            <person name="Yuan T."/>
            <person name="Jiang B."/>
            <person name="Yang W."/>
            <person name="Lam T.T.-Y."/>
            <person name="Chang Q."/>
            <person name="Ding S."/>
            <person name="Wang X."/>
            <person name="Zhu J."/>
            <person name="Ruan X."/>
            <person name="Zhao L."/>
            <person name="Wei J."/>
            <person name="Que T."/>
            <person name="Du C."/>
            <person name="Cheng J."/>
            <person name="Dai P."/>
            <person name="Han X."/>
            <person name="Huang E."/>
            <person name="Gao Y."/>
            <person name="Liu J."/>
            <person name="Shao H."/>
            <person name="Ye R."/>
            <person name="Li L."/>
            <person name="Wei W."/>
            <person name="Wang X."/>
            <person name="Wang C."/>
            <person name="Yang T."/>
            <person name="Huo Q."/>
            <person name="Li W."/>
            <person name="Guo W."/>
            <person name="Chen H."/>
            <person name="Zhou L."/>
            <person name="Ni X."/>
            <person name="Tian J."/>
            <person name="Zhou Y."/>
            <person name="Sheng Y."/>
            <person name="Liu T."/>
            <person name="Pan Y."/>
            <person name="Xia L."/>
            <person name="Li J."/>
            <person name="Zhao F."/>
            <person name="Cao W."/>
        </authorList>
    </citation>
    <scope>NUCLEOTIDE SEQUENCE</scope>
    <source>
        <strain evidence="1">Dsil-2018</strain>
    </source>
</reference>
<proteinExistence type="predicted"/>
<gene>
    <name evidence="1" type="ORF">HPB49_016386</name>
</gene>
<comment type="caution">
    <text evidence="1">The sequence shown here is derived from an EMBL/GenBank/DDBJ whole genome shotgun (WGS) entry which is preliminary data.</text>
</comment>
<dbReference type="EMBL" id="CM023479">
    <property type="protein sequence ID" value="KAH7974521.1"/>
    <property type="molecule type" value="Genomic_DNA"/>
</dbReference>
<protein>
    <submittedName>
        <fullName evidence="1">Uncharacterized protein</fullName>
    </submittedName>
</protein>